<proteinExistence type="predicted"/>
<dbReference type="GO" id="GO:0003697">
    <property type="term" value="F:single-stranded DNA binding"/>
    <property type="evidence" value="ECO:0007669"/>
    <property type="project" value="InterPro"/>
</dbReference>
<protein>
    <submittedName>
        <fullName evidence="2">Uncharacterized protein</fullName>
    </submittedName>
</protein>
<accession>A0AAF0EH24</accession>
<evidence type="ECO:0000313" key="2">
    <source>
        <dbReference type="EMBL" id="WFD25399.1"/>
    </source>
</evidence>
<feature type="region of interest" description="Disordered" evidence="1">
    <location>
        <begin position="333"/>
        <end position="378"/>
    </location>
</feature>
<dbReference type="GO" id="GO:0003688">
    <property type="term" value="F:DNA replication origin binding"/>
    <property type="evidence" value="ECO:0007669"/>
    <property type="project" value="TreeGrafter"/>
</dbReference>
<evidence type="ECO:0000256" key="1">
    <source>
        <dbReference type="SAM" id="MobiDB-lite"/>
    </source>
</evidence>
<dbReference type="Gene3D" id="2.40.50.140">
    <property type="entry name" value="Nucleic acid-binding proteins"/>
    <property type="match status" value="1"/>
</dbReference>
<dbReference type="InterPro" id="IPR040184">
    <property type="entry name" value="Mcm10"/>
</dbReference>
<dbReference type="InterPro" id="IPR012340">
    <property type="entry name" value="NA-bd_OB-fold"/>
</dbReference>
<dbReference type="EMBL" id="CP119892">
    <property type="protein sequence ID" value="WFD25399.1"/>
    <property type="molecule type" value="Genomic_DNA"/>
</dbReference>
<feature type="region of interest" description="Disordered" evidence="1">
    <location>
        <begin position="33"/>
        <end position="58"/>
    </location>
</feature>
<dbReference type="PANTHER" id="PTHR13454">
    <property type="entry name" value="PROTEIN MCM10 HOMOLOG"/>
    <property type="match status" value="1"/>
</dbReference>
<feature type="non-terminal residue" evidence="2">
    <location>
        <position position="491"/>
    </location>
</feature>
<keyword evidence="3" id="KW-1185">Reference proteome</keyword>
<sequence>MRHAQHRAKCMQRIQVTSLMGCASEVQNSEQTYQKQREEKESLRSSRSSTFAQRPAYDASRNERLELLEKLERGPISFEPPADDPHFDKFEPNSQTKLKYVKSTNLRTRNVCHVQLQHHLDCRYALSPSILYSLTGRLGSSAKYTPTTSASSMDGDYEVPLYGDWVLFAVMGEKSEMKYTASAQDTNASGDPARATRKYFGCQLLDLGTKYVERNRELPGHCSMRMLVFDNSVDKNHAQSDRSAFEKLWKERDGMLLAILNPKIMQPRKGPTNVPRPFQGDRPSKRVFTRSDLSGLDVGGTSLAGPTYVVSSAQAPQHPSDPTSQMFDITTKLGRGKEQKEQRKRKMEEQEYLPFKRMDASQKTRKQSPHESSLSKVAHLGDDIDEKFLSSVDKNSMAAKALGIAQATLRGESANSRNNGARPTTSTTIGHNDATARVSRPETLPEADLRGPRHSSKKLNQGKSTPTAELPGSKQAVQLHQNVDDDLIIVR</sequence>
<feature type="compositionally biased region" description="Polar residues" evidence="1">
    <location>
        <begin position="413"/>
        <end position="430"/>
    </location>
</feature>
<feature type="region of interest" description="Disordered" evidence="1">
    <location>
        <begin position="410"/>
        <end position="485"/>
    </location>
</feature>
<dbReference type="Proteomes" id="UP001213623">
    <property type="component" value="Chromosome 1"/>
</dbReference>
<dbReference type="GO" id="GO:0006270">
    <property type="term" value="P:DNA replication initiation"/>
    <property type="evidence" value="ECO:0007669"/>
    <property type="project" value="InterPro"/>
</dbReference>
<organism evidence="2 3">
    <name type="scientific">Malassezia nana</name>
    <dbReference type="NCBI Taxonomy" id="180528"/>
    <lineage>
        <taxon>Eukaryota</taxon>
        <taxon>Fungi</taxon>
        <taxon>Dikarya</taxon>
        <taxon>Basidiomycota</taxon>
        <taxon>Ustilaginomycotina</taxon>
        <taxon>Malasseziomycetes</taxon>
        <taxon>Malasseziales</taxon>
        <taxon>Malasseziaceae</taxon>
        <taxon>Malassezia</taxon>
    </lineage>
</organism>
<feature type="region of interest" description="Disordered" evidence="1">
    <location>
        <begin position="266"/>
        <end position="286"/>
    </location>
</feature>
<gene>
    <name evidence="2" type="ORF">MNAN1_000366a</name>
</gene>
<dbReference type="AlphaFoldDB" id="A0AAF0EH24"/>
<feature type="compositionally biased region" description="Basic and acidic residues" evidence="1">
    <location>
        <begin position="335"/>
        <end position="362"/>
    </location>
</feature>
<name>A0AAF0EH24_9BASI</name>
<dbReference type="GO" id="GO:0043596">
    <property type="term" value="C:nuclear replication fork"/>
    <property type="evidence" value="ECO:0007669"/>
    <property type="project" value="TreeGrafter"/>
</dbReference>
<feature type="compositionally biased region" description="Basic and acidic residues" evidence="1">
    <location>
        <begin position="35"/>
        <end position="44"/>
    </location>
</feature>
<evidence type="ECO:0000313" key="3">
    <source>
        <dbReference type="Proteomes" id="UP001213623"/>
    </source>
</evidence>
<feature type="compositionally biased region" description="Polar residues" evidence="1">
    <location>
        <begin position="458"/>
        <end position="467"/>
    </location>
</feature>
<reference evidence="2" key="1">
    <citation type="submission" date="2023-03" db="EMBL/GenBank/DDBJ databases">
        <title>Mating type loci evolution in Malassezia.</title>
        <authorList>
            <person name="Coelho M.A."/>
        </authorList>
    </citation>
    <scope>NUCLEOTIDE SEQUENCE</scope>
    <source>
        <strain evidence="2">CBS 9557</strain>
    </source>
</reference>
<dbReference type="PANTHER" id="PTHR13454:SF11">
    <property type="entry name" value="PROTEIN MCM10 HOMOLOG"/>
    <property type="match status" value="1"/>
</dbReference>